<organism evidence="8">
    <name type="scientific">Singulisphaera sp. Ch08</name>
    <dbReference type="NCBI Taxonomy" id="3120278"/>
    <lineage>
        <taxon>Bacteria</taxon>
        <taxon>Pseudomonadati</taxon>
        <taxon>Planctomycetota</taxon>
        <taxon>Planctomycetia</taxon>
        <taxon>Isosphaerales</taxon>
        <taxon>Isosphaeraceae</taxon>
        <taxon>Singulisphaera</taxon>
    </lineage>
</organism>
<keyword evidence="5" id="KW-0804">Transcription</keyword>
<dbReference type="GO" id="GO:0003677">
    <property type="term" value="F:DNA binding"/>
    <property type="evidence" value="ECO:0007669"/>
    <property type="project" value="UniProtKB-KW"/>
</dbReference>
<evidence type="ECO:0000256" key="2">
    <source>
        <dbReference type="ARBA" id="ARBA00023015"/>
    </source>
</evidence>
<evidence type="ECO:0000256" key="1">
    <source>
        <dbReference type="ARBA" id="ARBA00010641"/>
    </source>
</evidence>
<dbReference type="Pfam" id="PF04542">
    <property type="entry name" value="Sigma70_r2"/>
    <property type="match status" value="1"/>
</dbReference>
<dbReference type="EMBL" id="CP155447">
    <property type="protein sequence ID" value="XBH01979.1"/>
    <property type="molecule type" value="Genomic_DNA"/>
</dbReference>
<evidence type="ECO:0000256" key="5">
    <source>
        <dbReference type="ARBA" id="ARBA00023163"/>
    </source>
</evidence>
<dbReference type="InterPro" id="IPR007627">
    <property type="entry name" value="RNA_pol_sigma70_r2"/>
</dbReference>
<dbReference type="InterPro" id="IPR014326">
    <property type="entry name" value="RNA_pol_sigma-70_Plancto"/>
</dbReference>
<dbReference type="InterPro" id="IPR013325">
    <property type="entry name" value="RNA_pol_sigma_r2"/>
</dbReference>
<sequence length="204" mass="23815">MTDLFSRTHELIDCANRGDEAARQKLLERYRAYLRRMVAVRLDRRLAARVDASDVVQETLVEAARRMDDYLRERPIPFYGWLRQLAEERIVDTYRRHVTAQRRSVTLEHRELGLPDASTDELARRLFAADTSPSNHLMRQERHERLKGALASLSQRDREVLVMRHLEQLSTAEIAAMLEISEPAVKSRLLRALIRMREQMGDPA</sequence>
<dbReference type="PANTHER" id="PTHR43133">
    <property type="entry name" value="RNA POLYMERASE ECF-TYPE SIGMA FACTO"/>
    <property type="match status" value="1"/>
</dbReference>
<accession>A0AAU7C9S9</accession>
<dbReference type="InterPro" id="IPR039425">
    <property type="entry name" value="RNA_pol_sigma-70-like"/>
</dbReference>
<name>A0AAU7C9S9_9BACT</name>
<keyword evidence="2" id="KW-0805">Transcription regulation</keyword>
<evidence type="ECO:0000256" key="4">
    <source>
        <dbReference type="ARBA" id="ARBA00023125"/>
    </source>
</evidence>
<gene>
    <name evidence="8" type="ORF">V5E97_27085</name>
</gene>
<comment type="similarity">
    <text evidence="1">Belongs to the sigma-70 factor family. ECF subfamily.</text>
</comment>
<proteinExistence type="inferred from homology"/>
<dbReference type="InterPro" id="IPR013324">
    <property type="entry name" value="RNA_pol_sigma_r3/r4-like"/>
</dbReference>
<protein>
    <submittedName>
        <fullName evidence="8">Sigma-70 family RNA polymerase sigma factor</fullName>
    </submittedName>
</protein>
<dbReference type="Pfam" id="PF08281">
    <property type="entry name" value="Sigma70_r4_2"/>
    <property type="match status" value="1"/>
</dbReference>
<dbReference type="RefSeq" id="WP_406694722.1">
    <property type="nucleotide sequence ID" value="NZ_CP155447.1"/>
</dbReference>
<evidence type="ECO:0000259" key="7">
    <source>
        <dbReference type="Pfam" id="PF08281"/>
    </source>
</evidence>
<dbReference type="PANTHER" id="PTHR43133:SF8">
    <property type="entry name" value="RNA POLYMERASE SIGMA FACTOR HI_1459-RELATED"/>
    <property type="match status" value="1"/>
</dbReference>
<feature type="domain" description="RNA polymerase sigma factor 70 region 4 type 2" evidence="7">
    <location>
        <begin position="144"/>
        <end position="196"/>
    </location>
</feature>
<dbReference type="GO" id="GO:0006352">
    <property type="term" value="P:DNA-templated transcription initiation"/>
    <property type="evidence" value="ECO:0007669"/>
    <property type="project" value="InterPro"/>
</dbReference>
<dbReference type="InterPro" id="IPR013249">
    <property type="entry name" value="RNA_pol_sigma70_r4_t2"/>
</dbReference>
<dbReference type="NCBIfam" id="TIGR02937">
    <property type="entry name" value="sigma70-ECF"/>
    <property type="match status" value="1"/>
</dbReference>
<dbReference type="Gene3D" id="1.10.10.10">
    <property type="entry name" value="Winged helix-like DNA-binding domain superfamily/Winged helix DNA-binding domain"/>
    <property type="match status" value="1"/>
</dbReference>
<keyword evidence="3" id="KW-0731">Sigma factor</keyword>
<evidence type="ECO:0000313" key="8">
    <source>
        <dbReference type="EMBL" id="XBH01979.1"/>
    </source>
</evidence>
<dbReference type="AlphaFoldDB" id="A0AAU7C9S9"/>
<dbReference type="SUPFAM" id="SSF88659">
    <property type="entry name" value="Sigma3 and sigma4 domains of RNA polymerase sigma factors"/>
    <property type="match status" value="1"/>
</dbReference>
<reference evidence="8" key="1">
    <citation type="submission" date="2024-05" db="EMBL/GenBank/DDBJ databases">
        <title>Planctomycetes of the genus Singulisphaera possess chitinolytic capabilities.</title>
        <authorList>
            <person name="Ivanova A."/>
        </authorList>
    </citation>
    <scope>NUCLEOTIDE SEQUENCE</scope>
    <source>
        <strain evidence="8">Ch08T</strain>
    </source>
</reference>
<dbReference type="CDD" id="cd06171">
    <property type="entry name" value="Sigma70_r4"/>
    <property type="match status" value="1"/>
</dbReference>
<dbReference type="InterPro" id="IPR014284">
    <property type="entry name" value="RNA_pol_sigma-70_dom"/>
</dbReference>
<dbReference type="Gene3D" id="1.10.1740.10">
    <property type="match status" value="1"/>
</dbReference>
<dbReference type="NCBIfam" id="TIGR02984">
    <property type="entry name" value="Sig-70_plancto1"/>
    <property type="match status" value="1"/>
</dbReference>
<dbReference type="GO" id="GO:0016987">
    <property type="term" value="F:sigma factor activity"/>
    <property type="evidence" value="ECO:0007669"/>
    <property type="project" value="UniProtKB-KW"/>
</dbReference>
<evidence type="ECO:0000256" key="3">
    <source>
        <dbReference type="ARBA" id="ARBA00023082"/>
    </source>
</evidence>
<dbReference type="InterPro" id="IPR036388">
    <property type="entry name" value="WH-like_DNA-bd_sf"/>
</dbReference>
<feature type="domain" description="RNA polymerase sigma-70 region 2" evidence="6">
    <location>
        <begin position="31"/>
        <end position="97"/>
    </location>
</feature>
<evidence type="ECO:0000259" key="6">
    <source>
        <dbReference type="Pfam" id="PF04542"/>
    </source>
</evidence>
<dbReference type="SUPFAM" id="SSF88946">
    <property type="entry name" value="Sigma2 domain of RNA polymerase sigma factors"/>
    <property type="match status" value="1"/>
</dbReference>
<keyword evidence="4" id="KW-0238">DNA-binding</keyword>